<keyword evidence="2" id="KW-1185">Reference proteome</keyword>
<dbReference type="AlphaFoldDB" id="A0A5B8Y0L4"/>
<evidence type="ECO:0000313" key="2">
    <source>
        <dbReference type="Proteomes" id="UP000321595"/>
    </source>
</evidence>
<name>A0A5B8Y0L4_9DELT</name>
<dbReference type="OrthoDB" id="5509870at2"/>
<gene>
    <name evidence="1" type="ORF">FRD01_18525</name>
</gene>
<evidence type="ECO:0000313" key="1">
    <source>
        <dbReference type="EMBL" id="QED29199.1"/>
    </source>
</evidence>
<proteinExistence type="predicted"/>
<dbReference type="EMBL" id="CP042467">
    <property type="protein sequence ID" value="QED29199.1"/>
    <property type="molecule type" value="Genomic_DNA"/>
</dbReference>
<dbReference type="KEGG" id="bbae:FRD01_18525"/>
<sequence>MVEKTEVQISDAALKSVAIHSALAGLCPLIPVPFVDDLIIERIHRRLNRELFELNGLTLSDGNTKTLAESPSKLMSAALKKIVFWPIKKLITKVVYFLAIKSCADVAASIFHEGWLLARALEAGYVPQELLQRGDPPTIKRLRAVIIRAREAVDMSPTQAVMRSAFGVGREVFGEVLSALRKTLLTSKSEGERLSAAKEDVGGITDRIVDEVRRHWSHGAALDEALRASIQLGESIFDPKSR</sequence>
<reference evidence="1 2" key="1">
    <citation type="submission" date="2019-08" db="EMBL/GenBank/DDBJ databases">
        <authorList>
            <person name="Liang Q."/>
        </authorList>
    </citation>
    <scope>NUCLEOTIDE SEQUENCE [LARGE SCALE GENOMIC DNA]</scope>
    <source>
        <strain evidence="1 2">V1718</strain>
    </source>
</reference>
<dbReference type="RefSeq" id="WP_146962395.1">
    <property type="nucleotide sequence ID" value="NZ_CP042467.1"/>
</dbReference>
<accession>A0A5B8Y0L4</accession>
<protein>
    <submittedName>
        <fullName evidence="1">Uncharacterized protein</fullName>
    </submittedName>
</protein>
<organism evidence="1 2">
    <name type="scientific">Microvenator marinus</name>
    <dbReference type="NCBI Taxonomy" id="2600177"/>
    <lineage>
        <taxon>Bacteria</taxon>
        <taxon>Deltaproteobacteria</taxon>
        <taxon>Bradymonadales</taxon>
        <taxon>Microvenatoraceae</taxon>
        <taxon>Microvenator</taxon>
    </lineage>
</organism>
<dbReference type="Proteomes" id="UP000321595">
    <property type="component" value="Chromosome"/>
</dbReference>